<feature type="region of interest" description="Disordered" evidence="3">
    <location>
        <begin position="13"/>
        <end position="38"/>
    </location>
</feature>
<protein>
    <submittedName>
        <fullName evidence="4">Uncharacterized protein</fullName>
    </submittedName>
</protein>
<keyword evidence="5" id="KW-1185">Reference proteome</keyword>
<gene>
    <name evidence="4" type="ORF">AMAG_07198</name>
</gene>
<accession>A0A0L0SHR7</accession>
<evidence type="ECO:0000313" key="4">
    <source>
        <dbReference type="EMBL" id="KNE61930.1"/>
    </source>
</evidence>
<reference evidence="4 5" key="1">
    <citation type="submission" date="2009-11" db="EMBL/GenBank/DDBJ databases">
        <title>Annotation of Allomyces macrogynus ATCC 38327.</title>
        <authorList>
            <consortium name="The Broad Institute Genome Sequencing Platform"/>
            <person name="Russ C."/>
            <person name="Cuomo C."/>
            <person name="Burger G."/>
            <person name="Gray M.W."/>
            <person name="Holland P.W.H."/>
            <person name="King N."/>
            <person name="Lang F.B.F."/>
            <person name="Roger A.J."/>
            <person name="Ruiz-Trillo I."/>
            <person name="Young S.K."/>
            <person name="Zeng Q."/>
            <person name="Gargeya S."/>
            <person name="Fitzgerald M."/>
            <person name="Haas B."/>
            <person name="Abouelleil A."/>
            <person name="Alvarado L."/>
            <person name="Arachchi H.M."/>
            <person name="Berlin A."/>
            <person name="Chapman S.B."/>
            <person name="Gearin G."/>
            <person name="Goldberg J."/>
            <person name="Griggs A."/>
            <person name="Gujja S."/>
            <person name="Hansen M."/>
            <person name="Heiman D."/>
            <person name="Howarth C."/>
            <person name="Larimer J."/>
            <person name="Lui A."/>
            <person name="MacDonald P.J.P."/>
            <person name="McCowen C."/>
            <person name="Montmayeur A."/>
            <person name="Murphy C."/>
            <person name="Neiman D."/>
            <person name="Pearson M."/>
            <person name="Priest M."/>
            <person name="Roberts A."/>
            <person name="Saif S."/>
            <person name="Shea T."/>
            <person name="Sisk P."/>
            <person name="Stolte C."/>
            <person name="Sykes S."/>
            <person name="Wortman J."/>
            <person name="Nusbaum C."/>
            <person name="Birren B."/>
        </authorList>
    </citation>
    <scope>NUCLEOTIDE SEQUENCE [LARGE SCALE GENOMIC DNA]</scope>
    <source>
        <strain evidence="4 5">ATCC 38327</strain>
    </source>
</reference>
<dbReference type="Pfam" id="PF12796">
    <property type="entry name" value="Ank_2"/>
    <property type="match status" value="1"/>
</dbReference>
<proteinExistence type="predicted"/>
<dbReference type="OrthoDB" id="194358at2759"/>
<dbReference type="PANTHER" id="PTHR24198:SF194">
    <property type="entry name" value="INVERSIN-A"/>
    <property type="match status" value="1"/>
</dbReference>
<dbReference type="Gene3D" id="1.25.40.20">
    <property type="entry name" value="Ankyrin repeat-containing domain"/>
    <property type="match status" value="1"/>
</dbReference>
<reference evidence="5" key="2">
    <citation type="submission" date="2009-11" db="EMBL/GenBank/DDBJ databases">
        <title>The Genome Sequence of Allomyces macrogynus strain ATCC 38327.</title>
        <authorList>
            <consortium name="The Broad Institute Genome Sequencing Platform"/>
            <person name="Russ C."/>
            <person name="Cuomo C."/>
            <person name="Shea T."/>
            <person name="Young S.K."/>
            <person name="Zeng Q."/>
            <person name="Koehrsen M."/>
            <person name="Haas B."/>
            <person name="Borodovsky M."/>
            <person name="Guigo R."/>
            <person name="Alvarado L."/>
            <person name="Berlin A."/>
            <person name="Borenstein D."/>
            <person name="Chen Z."/>
            <person name="Engels R."/>
            <person name="Freedman E."/>
            <person name="Gellesch M."/>
            <person name="Goldberg J."/>
            <person name="Griggs A."/>
            <person name="Gujja S."/>
            <person name="Heiman D."/>
            <person name="Hepburn T."/>
            <person name="Howarth C."/>
            <person name="Jen D."/>
            <person name="Larson L."/>
            <person name="Lewis B."/>
            <person name="Mehta T."/>
            <person name="Park D."/>
            <person name="Pearson M."/>
            <person name="Roberts A."/>
            <person name="Saif S."/>
            <person name="Shenoy N."/>
            <person name="Sisk P."/>
            <person name="Stolte C."/>
            <person name="Sykes S."/>
            <person name="Walk T."/>
            <person name="White J."/>
            <person name="Yandava C."/>
            <person name="Burger G."/>
            <person name="Gray M.W."/>
            <person name="Holland P.W.H."/>
            <person name="King N."/>
            <person name="Lang F.B.F."/>
            <person name="Roger A.J."/>
            <person name="Ruiz-Trillo I."/>
            <person name="Lander E."/>
            <person name="Nusbaum C."/>
        </authorList>
    </citation>
    <scope>NUCLEOTIDE SEQUENCE [LARGE SCALE GENOMIC DNA]</scope>
    <source>
        <strain evidence="5">ATCC 38327</strain>
    </source>
</reference>
<dbReference type="InterPro" id="IPR002110">
    <property type="entry name" value="Ankyrin_rpt"/>
</dbReference>
<sequence length="337" mass="34358">MDVAVLPALAADSGSHTPAAKSDPPSLPIPLPADSAPAELDPAQLDTLLDRLRTILNDETADNLPALLVAHITSVPADSLLSSRTEYGAAVLHAAAYYGHIDVVRAVLSAIRSLPTAQTAPVVRASAWMPSPLMLASARGDVDMVQVLLDFPGAHVNEQFPLTGWTALGFCCCATAGHPVATAALLLANGADPAIPAWSARAMHDVGEWDPRLLVPSASPVSAAALGGKRQVVVWTDRLGPGVVERGRQARRPTWRSKLSLSVTFPSLRRSNTATSPASGSASGSGSVVSPSSSSPASSSKGAAVVPSATSSGSSPLDALDASNRALLAKFGLGSAP</sequence>
<evidence type="ECO:0000256" key="3">
    <source>
        <dbReference type="SAM" id="MobiDB-lite"/>
    </source>
</evidence>
<keyword evidence="2" id="KW-0040">ANK repeat</keyword>
<keyword evidence="1" id="KW-0677">Repeat</keyword>
<dbReference type="SMART" id="SM00248">
    <property type="entry name" value="ANK"/>
    <property type="match status" value="3"/>
</dbReference>
<evidence type="ECO:0000256" key="2">
    <source>
        <dbReference type="ARBA" id="ARBA00023043"/>
    </source>
</evidence>
<feature type="region of interest" description="Disordered" evidence="3">
    <location>
        <begin position="270"/>
        <end position="319"/>
    </location>
</feature>
<evidence type="ECO:0000313" key="5">
    <source>
        <dbReference type="Proteomes" id="UP000054350"/>
    </source>
</evidence>
<name>A0A0L0SHR7_ALLM3</name>
<dbReference type="PANTHER" id="PTHR24198">
    <property type="entry name" value="ANKYRIN REPEAT AND PROTEIN KINASE DOMAIN-CONTAINING PROTEIN"/>
    <property type="match status" value="1"/>
</dbReference>
<dbReference type="Proteomes" id="UP000054350">
    <property type="component" value="Unassembled WGS sequence"/>
</dbReference>
<dbReference type="AlphaFoldDB" id="A0A0L0SHR7"/>
<dbReference type="EMBL" id="GG745339">
    <property type="protein sequence ID" value="KNE61930.1"/>
    <property type="molecule type" value="Genomic_DNA"/>
</dbReference>
<dbReference type="SUPFAM" id="SSF48403">
    <property type="entry name" value="Ankyrin repeat"/>
    <property type="match status" value="1"/>
</dbReference>
<feature type="compositionally biased region" description="Low complexity" evidence="3">
    <location>
        <begin position="276"/>
        <end position="309"/>
    </location>
</feature>
<dbReference type="VEuPathDB" id="FungiDB:AMAG_07198"/>
<evidence type="ECO:0000256" key="1">
    <source>
        <dbReference type="ARBA" id="ARBA00022737"/>
    </source>
</evidence>
<dbReference type="InterPro" id="IPR036770">
    <property type="entry name" value="Ankyrin_rpt-contain_sf"/>
</dbReference>
<organism evidence="4 5">
    <name type="scientific">Allomyces macrogynus (strain ATCC 38327)</name>
    <name type="common">Allomyces javanicus var. macrogynus</name>
    <dbReference type="NCBI Taxonomy" id="578462"/>
    <lineage>
        <taxon>Eukaryota</taxon>
        <taxon>Fungi</taxon>
        <taxon>Fungi incertae sedis</taxon>
        <taxon>Blastocladiomycota</taxon>
        <taxon>Blastocladiomycetes</taxon>
        <taxon>Blastocladiales</taxon>
        <taxon>Blastocladiaceae</taxon>
        <taxon>Allomyces</taxon>
    </lineage>
</organism>